<organism evidence="5">
    <name type="scientific">Setaria italica</name>
    <name type="common">Foxtail millet</name>
    <name type="synonym">Panicum italicum</name>
    <dbReference type="NCBI Taxonomy" id="4555"/>
    <lineage>
        <taxon>Eukaryota</taxon>
        <taxon>Viridiplantae</taxon>
        <taxon>Streptophyta</taxon>
        <taxon>Embryophyta</taxon>
        <taxon>Tracheophyta</taxon>
        <taxon>Spermatophyta</taxon>
        <taxon>Magnoliopsida</taxon>
        <taxon>Liliopsida</taxon>
        <taxon>Poales</taxon>
        <taxon>Poaceae</taxon>
        <taxon>PACMAD clade</taxon>
        <taxon>Panicoideae</taxon>
        <taxon>Panicodae</taxon>
        <taxon>Paniceae</taxon>
        <taxon>Cenchrinae</taxon>
        <taxon>Setaria</taxon>
    </lineage>
</organism>
<evidence type="ECO:0000256" key="1">
    <source>
        <dbReference type="ARBA" id="ARBA00005234"/>
    </source>
</evidence>
<keyword evidence="3" id="KW-0378">Hydrolase</keyword>
<dbReference type="InterPro" id="IPR003653">
    <property type="entry name" value="Peptidase_C48_C"/>
</dbReference>
<keyword evidence="2" id="KW-0645">Protease</keyword>
<comment type="similarity">
    <text evidence="1">Belongs to the peptidase C48 family.</text>
</comment>
<dbReference type="GO" id="GO:0006508">
    <property type="term" value="P:proteolysis"/>
    <property type="evidence" value="ECO:0007669"/>
    <property type="project" value="UniProtKB-KW"/>
</dbReference>
<protein>
    <recommendedName>
        <fullName evidence="4">Ubiquitin-like protease family profile domain-containing protein</fullName>
    </recommendedName>
</protein>
<dbReference type="EMBL" id="CM003529">
    <property type="protein sequence ID" value="RCV11016.1"/>
    <property type="molecule type" value="Genomic_DNA"/>
</dbReference>
<dbReference type="GO" id="GO:0008234">
    <property type="term" value="F:cysteine-type peptidase activity"/>
    <property type="evidence" value="ECO:0007669"/>
    <property type="project" value="InterPro"/>
</dbReference>
<evidence type="ECO:0000256" key="2">
    <source>
        <dbReference type="ARBA" id="ARBA00022670"/>
    </source>
</evidence>
<dbReference type="OrthoDB" id="661197at2759"/>
<proteinExistence type="inferred from homology"/>
<accession>A0A368PYY9</accession>
<evidence type="ECO:0000313" key="5">
    <source>
        <dbReference type="EMBL" id="RCV11016.1"/>
    </source>
</evidence>
<reference evidence="5" key="1">
    <citation type="journal article" date="2012" name="Nat. Biotechnol.">
        <title>Reference genome sequence of the model plant Setaria.</title>
        <authorList>
            <person name="Bennetzen J.L."/>
            <person name="Schmutz J."/>
            <person name="Wang H."/>
            <person name="Percifield R."/>
            <person name="Hawkins J."/>
            <person name="Pontaroli A.C."/>
            <person name="Estep M."/>
            <person name="Feng L."/>
            <person name="Vaughn J.N."/>
            <person name="Grimwood J."/>
            <person name="Jenkins J."/>
            <person name="Barry K."/>
            <person name="Lindquist E."/>
            <person name="Hellsten U."/>
            <person name="Deshpande S."/>
            <person name="Wang X."/>
            <person name="Wu X."/>
            <person name="Mitros T."/>
            <person name="Triplett J."/>
            <person name="Yang X."/>
            <person name="Ye C.Y."/>
            <person name="Mauro-Herrera M."/>
            <person name="Wang L."/>
            <person name="Li P."/>
            <person name="Sharma M."/>
            <person name="Sharma R."/>
            <person name="Ronald P.C."/>
            <person name="Panaud O."/>
            <person name="Kellogg E.A."/>
            <person name="Brutnell T.P."/>
            <person name="Doust A.N."/>
            <person name="Tuskan G.A."/>
            <person name="Rokhsar D."/>
            <person name="Devos K.M."/>
        </authorList>
    </citation>
    <scope>NUCLEOTIDE SEQUENCE [LARGE SCALE GENOMIC DNA]</scope>
    <source>
        <strain evidence="5">Yugu1</strain>
    </source>
</reference>
<name>A0A368PYY9_SETIT</name>
<dbReference type="InterPro" id="IPR038765">
    <property type="entry name" value="Papain-like_cys_pep_sf"/>
</dbReference>
<evidence type="ECO:0000256" key="3">
    <source>
        <dbReference type="ARBA" id="ARBA00022801"/>
    </source>
</evidence>
<feature type="domain" description="Ubiquitin-like protease family profile" evidence="4">
    <location>
        <begin position="90"/>
        <end position="146"/>
    </location>
</feature>
<evidence type="ECO:0000259" key="4">
    <source>
        <dbReference type="Pfam" id="PF02902"/>
    </source>
</evidence>
<reference evidence="5" key="2">
    <citation type="submission" date="2015-07" db="EMBL/GenBank/DDBJ databases">
        <authorList>
            <person name="Noorani M."/>
        </authorList>
    </citation>
    <scope>NUCLEOTIDE SEQUENCE</scope>
    <source>
        <strain evidence="5">Yugu1</strain>
    </source>
</reference>
<dbReference type="AlphaFoldDB" id="A0A368PYY9"/>
<sequence length="171" mass="19990">MALQTYQFNIEEAELREKDNNIVKKFAFSTVLTNKLKIEPENFIQDSLNTALTRLNKTWNLSKMDLDTICFVSAKNVVNNFRKACIQDGVLNKDVSLFDWKYPTDYLQQKTLHDCGLYTMLYMESWNEKKMDTTFQPHMIGNYKKLAAGILLLSLTKEIQTSEFVENYCNQ</sequence>
<dbReference type="Pfam" id="PF02902">
    <property type="entry name" value="Peptidase_C48"/>
    <property type="match status" value="1"/>
</dbReference>
<gene>
    <name evidence="5" type="ORF">SETIT_2G154300v2</name>
</gene>
<dbReference type="SUPFAM" id="SSF54001">
    <property type="entry name" value="Cysteine proteinases"/>
    <property type="match status" value="1"/>
</dbReference>
<dbReference type="Gene3D" id="3.40.395.10">
    <property type="entry name" value="Adenoviral Proteinase, Chain A"/>
    <property type="match status" value="1"/>
</dbReference>